<proteinExistence type="predicted"/>
<protein>
    <submittedName>
        <fullName evidence="1">Uncharacterized protein</fullName>
    </submittedName>
</protein>
<accession>A0A0E9RQN5</accession>
<organism evidence="1">
    <name type="scientific">Anguilla anguilla</name>
    <name type="common">European freshwater eel</name>
    <name type="synonym">Muraena anguilla</name>
    <dbReference type="NCBI Taxonomy" id="7936"/>
    <lineage>
        <taxon>Eukaryota</taxon>
        <taxon>Metazoa</taxon>
        <taxon>Chordata</taxon>
        <taxon>Craniata</taxon>
        <taxon>Vertebrata</taxon>
        <taxon>Euteleostomi</taxon>
        <taxon>Actinopterygii</taxon>
        <taxon>Neopterygii</taxon>
        <taxon>Teleostei</taxon>
        <taxon>Anguilliformes</taxon>
        <taxon>Anguillidae</taxon>
        <taxon>Anguilla</taxon>
    </lineage>
</organism>
<dbReference type="EMBL" id="GBXM01077101">
    <property type="protein sequence ID" value="JAH31476.1"/>
    <property type="molecule type" value="Transcribed_RNA"/>
</dbReference>
<reference evidence="1" key="1">
    <citation type="submission" date="2014-11" db="EMBL/GenBank/DDBJ databases">
        <authorList>
            <person name="Amaro Gonzalez C."/>
        </authorList>
    </citation>
    <scope>NUCLEOTIDE SEQUENCE</scope>
</reference>
<reference evidence="1" key="2">
    <citation type="journal article" date="2015" name="Fish Shellfish Immunol.">
        <title>Early steps in the European eel (Anguilla anguilla)-Vibrio vulnificus interaction in the gills: Role of the RtxA13 toxin.</title>
        <authorList>
            <person name="Callol A."/>
            <person name="Pajuelo D."/>
            <person name="Ebbesson L."/>
            <person name="Teles M."/>
            <person name="MacKenzie S."/>
            <person name="Amaro C."/>
        </authorList>
    </citation>
    <scope>NUCLEOTIDE SEQUENCE</scope>
</reference>
<sequence length="43" mass="4620">MNKHFGVPVSSSQPTPANLCFDIALLQLTVSIQNCTNPPTHTP</sequence>
<dbReference type="AlphaFoldDB" id="A0A0E9RQN5"/>
<evidence type="ECO:0000313" key="1">
    <source>
        <dbReference type="EMBL" id="JAH31476.1"/>
    </source>
</evidence>
<name>A0A0E9RQN5_ANGAN</name>